<name>A0A8H3Z5E0_VENIN</name>
<dbReference type="PANTHER" id="PTHR33048:SF96">
    <property type="entry name" value="INTEGRAL MEMBRANE PROTEIN"/>
    <property type="match status" value="1"/>
</dbReference>
<reference evidence="9 12" key="1">
    <citation type="submission" date="2018-12" db="EMBL/GenBank/DDBJ databases">
        <title>Venturia inaequalis Genome Resource.</title>
        <authorList>
            <person name="Lichtner F.J."/>
        </authorList>
    </citation>
    <scope>NUCLEOTIDE SEQUENCE [LARGE SCALE GENOMIC DNA]</scope>
    <source>
        <strain evidence="9 12">120213</strain>
        <strain evidence="10">Bline_iso_100314</strain>
        <strain evidence="11 13">DMI_063113</strain>
    </source>
</reference>
<dbReference type="InterPro" id="IPR052337">
    <property type="entry name" value="SAT4-like"/>
</dbReference>
<evidence type="ECO:0000313" key="10">
    <source>
        <dbReference type="EMBL" id="KAE9984678.1"/>
    </source>
</evidence>
<dbReference type="GO" id="GO:0016020">
    <property type="term" value="C:membrane"/>
    <property type="evidence" value="ECO:0007669"/>
    <property type="project" value="UniProtKB-SubCell"/>
</dbReference>
<feature type="transmembrane region" description="Helical" evidence="7">
    <location>
        <begin position="143"/>
        <end position="171"/>
    </location>
</feature>
<keyword evidence="3 7" id="KW-1133">Transmembrane helix</keyword>
<dbReference type="EMBL" id="WNWS01000092">
    <property type="protein sequence ID" value="KAE9981237.1"/>
    <property type="molecule type" value="Genomic_DNA"/>
</dbReference>
<dbReference type="Proteomes" id="UP000490939">
    <property type="component" value="Unassembled WGS sequence"/>
</dbReference>
<comment type="subcellular location">
    <subcellularLocation>
        <location evidence="1">Membrane</location>
        <topology evidence="1">Multi-pass membrane protein</topology>
    </subcellularLocation>
</comment>
<evidence type="ECO:0000313" key="9">
    <source>
        <dbReference type="EMBL" id="KAE9981237.1"/>
    </source>
</evidence>
<feature type="transmembrane region" description="Helical" evidence="7">
    <location>
        <begin position="228"/>
        <end position="250"/>
    </location>
</feature>
<protein>
    <recommendedName>
        <fullName evidence="8">Rhodopsin domain-containing protein</fullName>
    </recommendedName>
</protein>
<evidence type="ECO:0000256" key="2">
    <source>
        <dbReference type="ARBA" id="ARBA00022692"/>
    </source>
</evidence>
<feature type="transmembrane region" description="Helical" evidence="7">
    <location>
        <begin position="29"/>
        <end position="51"/>
    </location>
</feature>
<dbReference type="EMBL" id="WNWQ01000014">
    <property type="protein sequence ID" value="KAE9984678.1"/>
    <property type="molecule type" value="Genomic_DNA"/>
</dbReference>
<evidence type="ECO:0000256" key="1">
    <source>
        <dbReference type="ARBA" id="ARBA00004141"/>
    </source>
</evidence>
<feature type="transmembrane region" description="Helical" evidence="7">
    <location>
        <begin position="71"/>
        <end position="93"/>
    </location>
</feature>
<evidence type="ECO:0000256" key="5">
    <source>
        <dbReference type="ARBA" id="ARBA00038359"/>
    </source>
</evidence>
<evidence type="ECO:0000259" key="8">
    <source>
        <dbReference type="Pfam" id="PF20684"/>
    </source>
</evidence>
<evidence type="ECO:0000313" key="12">
    <source>
        <dbReference type="Proteomes" id="UP000447873"/>
    </source>
</evidence>
<keyword evidence="2 7" id="KW-0812">Transmembrane</keyword>
<dbReference type="InterPro" id="IPR049326">
    <property type="entry name" value="Rhodopsin_dom_fungi"/>
</dbReference>
<evidence type="ECO:0000256" key="4">
    <source>
        <dbReference type="ARBA" id="ARBA00023136"/>
    </source>
</evidence>
<feature type="transmembrane region" description="Helical" evidence="7">
    <location>
        <begin position="270"/>
        <end position="288"/>
    </location>
</feature>
<dbReference type="Pfam" id="PF20684">
    <property type="entry name" value="Fung_rhodopsin"/>
    <property type="match status" value="1"/>
</dbReference>
<keyword evidence="4 7" id="KW-0472">Membrane</keyword>
<evidence type="ECO:0000313" key="11">
    <source>
        <dbReference type="EMBL" id="KAE9992223.1"/>
    </source>
</evidence>
<sequence length="429" mass="47208">MTSGFSLANIHTNRTIPVGSLAIEEVPPYVVTSGVIVTVVLLALAWTTVALRIWTRAVVVRSFGLDDGMMIISMVFFTIFCGAVIVTAYVTVGNSFLKTDDLTPAFNWLITAEVFYVLTMLVLKNSLGLFFLRVMVKRWQQRVVYVVITFSTIISTGYFFFACFQCGYTRADAWVFFIRKISNQCVTPEEIIVVSYVHAGFTASTDLLFAALPLFMLRGCGMIRRERVIVSLILVLGAAGGIASCIRFKYVPKLAIGGLQFFAEAQMLAIWSTVEPSLGIMAGCLATLRPLFRTFLQTAFSYGQHEEYGTDKTNSLGTSGTNGTNGSHSNVGDDAILFSNPAYLKGNSTDAGRRIPKEPWRPGGKRTPTPTPTDGLNEGIERHAKIAEHARMVEHAKMVEETANVNDTSWVVSNRPTAPGAAYTRQYYK</sequence>
<accession>A0A8H3Z5E0</accession>
<dbReference type="Proteomes" id="UP000433883">
    <property type="component" value="Unassembled WGS sequence"/>
</dbReference>
<evidence type="ECO:0000256" key="6">
    <source>
        <dbReference type="SAM" id="MobiDB-lite"/>
    </source>
</evidence>
<comment type="caution">
    <text evidence="9">The sequence shown here is derived from an EMBL/GenBank/DDBJ whole genome shotgun (WGS) entry which is preliminary data.</text>
</comment>
<evidence type="ECO:0000313" key="13">
    <source>
        <dbReference type="Proteomes" id="UP000490939"/>
    </source>
</evidence>
<dbReference type="AlphaFoldDB" id="A0A8H3Z5E0"/>
<evidence type="ECO:0000256" key="3">
    <source>
        <dbReference type="ARBA" id="ARBA00022989"/>
    </source>
</evidence>
<feature type="transmembrane region" description="Helical" evidence="7">
    <location>
        <begin position="105"/>
        <end position="123"/>
    </location>
</feature>
<comment type="similarity">
    <text evidence="5">Belongs to the SAT4 family.</text>
</comment>
<feature type="domain" description="Rhodopsin" evidence="8">
    <location>
        <begin position="51"/>
        <end position="293"/>
    </location>
</feature>
<dbReference type="PANTHER" id="PTHR33048">
    <property type="entry name" value="PTH11-LIKE INTEGRAL MEMBRANE PROTEIN (AFU_ORTHOLOGUE AFUA_5G11245)"/>
    <property type="match status" value="1"/>
</dbReference>
<keyword evidence="13" id="KW-1185">Reference proteome</keyword>
<proteinExistence type="inferred from homology"/>
<feature type="region of interest" description="Disordered" evidence="6">
    <location>
        <begin position="348"/>
        <end position="377"/>
    </location>
</feature>
<organism evidence="9 12">
    <name type="scientific">Venturia inaequalis</name>
    <name type="common">Apple scab fungus</name>
    <dbReference type="NCBI Taxonomy" id="5025"/>
    <lineage>
        <taxon>Eukaryota</taxon>
        <taxon>Fungi</taxon>
        <taxon>Dikarya</taxon>
        <taxon>Ascomycota</taxon>
        <taxon>Pezizomycotina</taxon>
        <taxon>Dothideomycetes</taxon>
        <taxon>Pleosporomycetidae</taxon>
        <taxon>Venturiales</taxon>
        <taxon>Venturiaceae</taxon>
        <taxon>Venturia</taxon>
    </lineage>
</organism>
<dbReference type="EMBL" id="WNWR01000066">
    <property type="protein sequence ID" value="KAE9992223.1"/>
    <property type="molecule type" value="Genomic_DNA"/>
</dbReference>
<gene>
    <name evidence="10" type="ORF">BLS_001673</name>
    <name evidence="11" type="ORF">EG327_009721</name>
    <name evidence="9" type="ORF">EG328_011787</name>
</gene>
<feature type="compositionally biased region" description="Basic and acidic residues" evidence="6">
    <location>
        <begin position="351"/>
        <end position="360"/>
    </location>
</feature>
<dbReference type="OrthoDB" id="4682787at2759"/>
<dbReference type="Proteomes" id="UP000447873">
    <property type="component" value="Unassembled WGS sequence"/>
</dbReference>
<evidence type="ECO:0000256" key="7">
    <source>
        <dbReference type="SAM" id="Phobius"/>
    </source>
</evidence>
<feature type="transmembrane region" description="Helical" evidence="7">
    <location>
        <begin position="191"/>
        <end position="216"/>
    </location>
</feature>